<evidence type="ECO:0000256" key="1">
    <source>
        <dbReference type="ARBA" id="ARBA00000022"/>
    </source>
</evidence>
<dbReference type="Pfam" id="PF08719">
    <property type="entry name" value="NADAR"/>
    <property type="match status" value="1"/>
</dbReference>
<dbReference type="NCBIfam" id="TIGR02464">
    <property type="entry name" value="ribofla_fusion"/>
    <property type="match status" value="1"/>
</dbReference>
<dbReference type="AlphaFoldDB" id="A0A430FCL2"/>
<protein>
    <recommendedName>
        <fullName evidence="3">NADAR domain-containing protein</fullName>
    </recommendedName>
</protein>
<dbReference type="Proteomes" id="UP000287470">
    <property type="component" value="Unassembled WGS sequence"/>
</dbReference>
<dbReference type="InterPro" id="IPR012816">
    <property type="entry name" value="NADAR"/>
</dbReference>
<feature type="domain" description="NADAR" evidence="3">
    <location>
        <begin position="41"/>
        <end position="205"/>
    </location>
</feature>
<comment type="catalytic activity">
    <reaction evidence="2">
        <text>2,5-diamino-6-hydroxy-4-(5-phosphoribosylamino)-pyrimidine + H2O = 2,5,6-triamino-4-hydroxypyrimidine + D-ribose 5-phosphate</text>
        <dbReference type="Rhea" id="RHEA:23436"/>
        <dbReference type="ChEBI" id="CHEBI:15377"/>
        <dbReference type="ChEBI" id="CHEBI:58614"/>
        <dbReference type="ChEBI" id="CHEBI:78346"/>
        <dbReference type="ChEBI" id="CHEBI:137796"/>
    </reaction>
</comment>
<dbReference type="EMBL" id="QXGK01000037">
    <property type="protein sequence ID" value="RSX50577.1"/>
    <property type="molecule type" value="Genomic_DNA"/>
</dbReference>
<name>A0A430FCL2_9BIFI</name>
<keyword evidence="5" id="KW-1185">Reference proteome</keyword>
<sequence>MEPIWTVDDIVIWRDAAMGRNDSDRLNEEEWDGPKRSYFGFWNGEDWASNFYPAPFIVDWREPDGSVRELRFECSEQWFMFRKAWRFCDLSAMDAVLRSGLRPYEYKMIGRSVRDFDESVWDRESCGYMFEALMFKFSQNPGLAKRLLETGGRVLVECSPFDTVWGVGLGRQTEDGRIDDRWRDSRNWRGENRLGFLLMDVRDVLQSGKTSNMAFSLS</sequence>
<organism evidence="4 5">
    <name type="scientific">Bifidobacterium samirii</name>
    <dbReference type="NCBI Taxonomy" id="2306974"/>
    <lineage>
        <taxon>Bacteria</taxon>
        <taxon>Bacillati</taxon>
        <taxon>Actinomycetota</taxon>
        <taxon>Actinomycetes</taxon>
        <taxon>Bifidobacteriales</taxon>
        <taxon>Bifidobacteriaceae</taxon>
        <taxon>Bifidobacterium</taxon>
    </lineage>
</organism>
<proteinExistence type="predicted"/>
<accession>A0A430FCL2</accession>
<gene>
    <name evidence="4" type="ORF">D2E24_1963</name>
</gene>
<evidence type="ECO:0000313" key="4">
    <source>
        <dbReference type="EMBL" id="RSX50577.1"/>
    </source>
</evidence>
<comment type="catalytic activity">
    <reaction evidence="1">
        <text>5-amino-6-(5-phospho-D-ribosylamino)uracil + H2O = 5,6-diaminouracil + D-ribose 5-phosphate</text>
        <dbReference type="Rhea" id="RHEA:55020"/>
        <dbReference type="ChEBI" id="CHEBI:15377"/>
        <dbReference type="ChEBI" id="CHEBI:46252"/>
        <dbReference type="ChEBI" id="CHEBI:58453"/>
        <dbReference type="ChEBI" id="CHEBI:78346"/>
    </reaction>
</comment>
<evidence type="ECO:0000313" key="5">
    <source>
        <dbReference type="Proteomes" id="UP000287470"/>
    </source>
</evidence>
<comment type="caution">
    <text evidence="4">The sequence shown here is derived from an EMBL/GenBank/DDBJ whole genome shotgun (WGS) entry which is preliminary data.</text>
</comment>
<reference evidence="4 5" key="1">
    <citation type="submission" date="2018-09" db="EMBL/GenBank/DDBJ databases">
        <title>Characterization of the phylogenetic diversity of five novel species belonging to the genus Bifidobacterium.</title>
        <authorList>
            <person name="Lugli G.A."/>
            <person name="Duranti S."/>
            <person name="Milani C."/>
        </authorList>
    </citation>
    <scope>NUCLEOTIDE SEQUENCE [LARGE SCALE GENOMIC DNA]</scope>
    <source>
        <strain evidence="4 5">2033B</strain>
    </source>
</reference>
<dbReference type="SUPFAM" id="SSF143990">
    <property type="entry name" value="YbiA-like"/>
    <property type="match status" value="1"/>
</dbReference>
<evidence type="ECO:0000256" key="2">
    <source>
        <dbReference type="ARBA" id="ARBA00000751"/>
    </source>
</evidence>
<dbReference type="Gene3D" id="1.10.357.40">
    <property type="entry name" value="YbiA-like"/>
    <property type="match status" value="1"/>
</dbReference>
<dbReference type="InterPro" id="IPR037238">
    <property type="entry name" value="YbiA-like_sf"/>
</dbReference>
<evidence type="ECO:0000259" key="3">
    <source>
        <dbReference type="Pfam" id="PF08719"/>
    </source>
</evidence>
<dbReference type="CDD" id="cd15457">
    <property type="entry name" value="NADAR"/>
    <property type="match status" value="1"/>
</dbReference>